<evidence type="ECO:0000256" key="1">
    <source>
        <dbReference type="SAM" id="Phobius"/>
    </source>
</evidence>
<dbReference type="AlphaFoldDB" id="B2AW24"/>
<keyword evidence="1" id="KW-0472">Membrane</keyword>
<reference evidence="2" key="1">
    <citation type="journal article" date="2008" name="Genome Biol.">
        <title>The genome sequence of the model ascomycete fungus Podospora anserina.</title>
        <authorList>
            <person name="Espagne E."/>
            <person name="Lespinet O."/>
            <person name="Malagnac F."/>
            <person name="Da Silva C."/>
            <person name="Jaillon O."/>
            <person name="Porcel B.M."/>
            <person name="Couloux A."/>
            <person name="Aury J.-M."/>
            <person name="Segurens B."/>
            <person name="Poulain J."/>
            <person name="Anthouard V."/>
            <person name="Grossetete S."/>
            <person name="Khalili H."/>
            <person name="Coppin E."/>
            <person name="Dequard-Chablat M."/>
            <person name="Picard M."/>
            <person name="Contamine V."/>
            <person name="Arnaise S."/>
            <person name="Bourdais A."/>
            <person name="Berteaux-Lecellier V."/>
            <person name="Gautheret D."/>
            <person name="de Vries R.P."/>
            <person name="Battaglia E."/>
            <person name="Coutinho P.M."/>
            <person name="Danchin E.G.J."/>
            <person name="Henrissat B."/>
            <person name="El Khoury R."/>
            <person name="Sainsard-Chanet A."/>
            <person name="Boivin A."/>
            <person name="Pinan-Lucarre B."/>
            <person name="Sellem C.H."/>
            <person name="Debuchy R."/>
            <person name="Wincker P."/>
            <person name="Weissenbach J."/>
            <person name="Silar P."/>
        </authorList>
    </citation>
    <scope>NUCLEOTIDE SEQUENCE [LARGE SCALE GENOMIC DNA]</scope>
    <source>
        <strain evidence="2">S mat+</strain>
    </source>
</reference>
<dbReference type="HOGENOM" id="CLU_2097851_0_0_1"/>
<gene>
    <name evidence="2" type="ORF">PODANS_7_5700</name>
</gene>
<protein>
    <submittedName>
        <fullName evidence="2">Podospora anserina S mat+ genomic DNA chromosome 7, supercontig 1</fullName>
    </submittedName>
</protein>
<dbReference type="VEuPathDB" id="FungiDB:PODANS_7_5700"/>
<organism evidence="2">
    <name type="scientific">Podospora anserina (strain S / ATCC MYA-4624 / DSM 980 / FGSC 10383)</name>
    <name type="common">Pleurage anserina</name>
    <dbReference type="NCBI Taxonomy" id="515849"/>
    <lineage>
        <taxon>Eukaryota</taxon>
        <taxon>Fungi</taxon>
        <taxon>Dikarya</taxon>
        <taxon>Ascomycota</taxon>
        <taxon>Pezizomycotina</taxon>
        <taxon>Sordariomycetes</taxon>
        <taxon>Sordariomycetidae</taxon>
        <taxon>Sordariales</taxon>
        <taxon>Podosporaceae</taxon>
        <taxon>Podospora</taxon>
        <taxon>Podospora anserina</taxon>
    </lineage>
</organism>
<feature type="transmembrane region" description="Helical" evidence="1">
    <location>
        <begin position="67"/>
        <end position="91"/>
    </location>
</feature>
<name>B2AW24_PODAN</name>
<dbReference type="EMBL" id="CU633900">
    <property type="protein sequence ID" value="CAP68598.1"/>
    <property type="molecule type" value="Genomic_DNA"/>
</dbReference>
<keyword evidence="1" id="KW-1133">Transmembrane helix</keyword>
<reference evidence="2" key="2">
    <citation type="submission" date="2008-07" db="EMBL/GenBank/DDBJ databases">
        <authorList>
            <person name="Genoscope - CEA"/>
        </authorList>
    </citation>
    <scope>NUCLEOTIDE SEQUENCE</scope>
    <source>
        <strain evidence="2">S mat+</strain>
    </source>
</reference>
<dbReference type="RefSeq" id="XP_001907925.1">
    <property type="nucleotide sequence ID" value="XM_001907890.1"/>
</dbReference>
<evidence type="ECO:0000313" key="2">
    <source>
        <dbReference type="EMBL" id="CAP68598.1"/>
    </source>
</evidence>
<feature type="transmembrane region" description="Helical" evidence="1">
    <location>
        <begin position="21"/>
        <end position="37"/>
    </location>
</feature>
<keyword evidence="1" id="KW-0812">Transmembrane</keyword>
<dbReference type="KEGG" id="pan:PODANSg4960"/>
<dbReference type="GeneID" id="6192465"/>
<accession>B2AW24</accession>
<proteinExistence type="predicted"/>
<sequence>MGSRSRSLRGRMPMEILRRRRVFELFSYIFCFCVVVIDVNTDTGKRFIGIATLVWSKLRTHHPQVTWAFFFFFFSFQIACFITLFFLFFLLKGYMVGLGKGKGVWVVHGTLVLICF</sequence>